<proteinExistence type="predicted"/>
<dbReference type="InterPro" id="IPR035681">
    <property type="entry name" value="ComA-like_MBL"/>
</dbReference>
<dbReference type="PANTHER" id="PTHR30619:SF1">
    <property type="entry name" value="RECOMBINATION PROTEIN 2"/>
    <property type="match status" value="1"/>
</dbReference>
<dbReference type="InterPro" id="IPR052159">
    <property type="entry name" value="Competence_DNA_uptake"/>
</dbReference>
<dbReference type="Pfam" id="PF00753">
    <property type="entry name" value="Lactamase_B"/>
    <property type="match status" value="1"/>
</dbReference>
<protein>
    <recommendedName>
        <fullName evidence="1">Metallo-beta-lactamase domain-containing protein</fullName>
    </recommendedName>
</protein>
<dbReference type="InterPro" id="IPR036866">
    <property type="entry name" value="RibonucZ/Hydroxyglut_hydro"/>
</dbReference>
<dbReference type="AlphaFoldDB" id="A0A1F7V7N2"/>
<accession>A0A1F7V7N2</accession>
<organism evidence="2 3">
    <name type="scientific">Candidatus Uhrbacteria bacterium RIFCSPLOWO2_02_FULL_48_12</name>
    <dbReference type="NCBI Taxonomy" id="1802407"/>
    <lineage>
        <taxon>Bacteria</taxon>
        <taxon>Candidatus Uhriibacteriota</taxon>
    </lineage>
</organism>
<name>A0A1F7V7N2_9BACT</name>
<dbReference type="Proteomes" id="UP000178723">
    <property type="component" value="Unassembled WGS sequence"/>
</dbReference>
<evidence type="ECO:0000313" key="3">
    <source>
        <dbReference type="Proteomes" id="UP000178723"/>
    </source>
</evidence>
<comment type="caution">
    <text evidence="2">The sequence shown here is derived from an EMBL/GenBank/DDBJ whole genome shotgun (WGS) entry which is preliminary data.</text>
</comment>
<evidence type="ECO:0000313" key="2">
    <source>
        <dbReference type="EMBL" id="OGL85984.1"/>
    </source>
</evidence>
<dbReference type="CDD" id="cd07731">
    <property type="entry name" value="ComA-like_MBL-fold"/>
    <property type="match status" value="1"/>
</dbReference>
<gene>
    <name evidence="2" type="ORF">A3I40_00415</name>
</gene>
<dbReference type="SMART" id="SM00849">
    <property type="entry name" value="Lactamase_B"/>
    <property type="match status" value="1"/>
</dbReference>
<dbReference type="STRING" id="1802407.A3I40_00415"/>
<dbReference type="InterPro" id="IPR001279">
    <property type="entry name" value="Metallo-B-lactamas"/>
</dbReference>
<dbReference type="SUPFAM" id="SSF56281">
    <property type="entry name" value="Metallo-hydrolase/oxidoreductase"/>
    <property type="match status" value="1"/>
</dbReference>
<dbReference type="Gene3D" id="3.60.15.10">
    <property type="entry name" value="Ribonuclease Z/Hydroxyacylglutathione hydrolase-like"/>
    <property type="match status" value="1"/>
</dbReference>
<dbReference type="EMBL" id="MGEP01000055">
    <property type="protein sequence ID" value="OGL85984.1"/>
    <property type="molecule type" value="Genomic_DNA"/>
</dbReference>
<feature type="domain" description="Metallo-beta-lactamase" evidence="1">
    <location>
        <begin position="37"/>
        <end position="238"/>
    </location>
</feature>
<evidence type="ECO:0000259" key="1">
    <source>
        <dbReference type="SMART" id="SM00849"/>
    </source>
</evidence>
<sequence length="284" mass="31162">MAAVIFVLLAAAAFFVALALLKSAPKDLRVTVLDVGQGDAIFVEFPSGSRWLIDGGPDEGVVSQIDRLIAISDRRLTGVILTHPHADHVTGLIHILRRYKVEKALLPSATHTTSEYLTFLKELRAQNIQTTPVNHPFVWSGSEGQTSWRWEFFYPERDFTEPVQDLNAVSVVSRLTFGEQSFLFMGDAPVEVEKLLMAEGRNLRAAVLKVGHHGSASSTSDDFLGVVRPQYAVISAGAGNPFGHPAPATLKRLQAFGAHTYRTDKHGWIQFKTDGKTLTISSAR</sequence>
<dbReference type="PANTHER" id="PTHR30619">
    <property type="entry name" value="DNA INTERNALIZATION/COMPETENCE PROTEIN COMEC/REC2"/>
    <property type="match status" value="1"/>
</dbReference>
<reference evidence="2 3" key="1">
    <citation type="journal article" date="2016" name="Nat. Commun.">
        <title>Thousands of microbial genomes shed light on interconnected biogeochemical processes in an aquifer system.</title>
        <authorList>
            <person name="Anantharaman K."/>
            <person name="Brown C.T."/>
            <person name="Hug L.A."/>
            <person name="Sharon I."/>
            <person name="Castelle C.J."/>
            <person name="Probst A.J."/>
            <person name="Thomas B.C."/>
            <person name="Singh A."/>
            <person name="Wilkins M.J."/>
            <person name="Karaoz U."/>
            <person name="Brodie E.L."/>
            <person name="Williams K.H."/>
            <person name="Hubbard S.S."/>
            <person name="Banfield J.F."/>
        </authorList>
    </citation>
    <scope>NUCLEOTIDE SEQUENCE [LARGE SCALE GENOMIC DNA]</scope>
</reference>